<organism evidence="1 2">
    <name type="scientific">Papilio machaon</name>
    <name type="common">Old World swallowtail butterfly</name>
    <dbReference type="NCBI Taxonomy" id="76193"/>
    <lineage>
        <taxon>Eukaryota</taxon>
        <taxon>Metazoa</taxon>
        <taxon>Ecdysozoa</taxon>
        <taxon>Arthropoda</taxon>
        <taxon>Hexapoda</taxon>
        <taxon>Insecta</taxon>
        <taxon>Pterygota</taxon>
        <taxon>Neoptera</taxon>
        <taxon>Endopterygota</taxon>
        <taxon>Lepidoptera</taxon>
        <taxon>Glossata</taxon>
        <taxon>Ditrysia</taxon>
        <taxon>Papilionoidea</taxon>
        <taxon>Papilionidae</taxon>
        <taxon>Papilioninae</taxon>
        <taxon>Papilio</taxon>
    </lineage>
</organism>
<reference evidence="1 2" key="1">
    <citation type="journal article" date="2015" name="Nat. Commun.">
        <title>Outbred genome sequencing and CRISPR/Cas9 gene editing in butterflies.</title>
        <authorList>
            <person name="Li X."/>
            <person name="Fan D."/>
            <person name="Zhang W."/>
            <person name="Liu G."/>
            <person name="Zhang L."/>
            <person name="Zhao L."/>
            <person name="Fang X."/>
            <person name="Chen L."/>
            <person name="Dong Y."/>
            <person name="Chen Y."/>
            <person name="Ding Y."/>
            <person name="Zhao R."/>
            <person name="Feng M."/>
            <person name="Zhu Y."/>
            <person name="Feng Y."/>
            <person name="Jiang X."/>
            <person name="Zhu D."/>
            <person name="Xiang H."/>
            <person name="Feng X."/>
            <person name="Li S."/>
            <person name="Wang J."/>
            <person name="Zhang G."/>
            <person name="Kronforst M.R."/>
            <person name="Wang W."/>
        </authorList>
    </citation>
    <scope>NUCLEOTIDE SEQUENCE [LARGE SCALE GENOMIC DNA]</scope>
    <source>
        <strain evidence="1">Ya'a_city_454_Pm</strain>
        <tissue evidence="1">Whole body</tissue>
    </source>
</reference>
<evidence type="ECO:0000313" key="2">
    <source>
        <dbReference type="Proteomes" id="UP000053240"/>
    </source>
</evidence>
<dbReference type="EMBL" id="KQ460297">
    <property type="protein sequence ID" value="KPJ16162.1"/>
    <property type="molecule type" value="Genomic_DNA"/>
</dbReference>
<protein>
    <submittedName>
        <fullName evidence="1">Uncharacterized protein</fullName>
    </submittedName>
</protein>
<accession>A0A194RF04</accession>
<evidence type="ECO:0000313" key="1">
    <source>
        <dbReference type="EMBL" id="KPJ16162.1"/>
    </source>
</evidence>
<proteinExistence type="predicted"/>
<gene>
    <name evidence="1" type="ORF">RR48_08167</name>
</gene>
<dbReference type="InParanoid" id="A0A194RF04"/>
<dbReference type="Proteomes" id="UP000053240">
    <property type="component" value="Unassembled WGS sequence"/>
</dbReference>
<keyword evidence="2" id="KW-1185">Reference proteome</keyword>
<dbReference type="AlphaFoldDB" id="A0A194RF04"/>
<sequence length="82" mass="10016">MYICKSKLEKHIGTWWDSNPGLQFKWKDERLMLQGKVERTRLRGKSPMRWIDEIKEVVAVSMHKCALKAEIREEWRRFLKRV</sequence>
<name>A0A194RF04_PAPMA</name>